<proteinExistence type="predicted"/>
<feature type="non-terminal residue" evidence="2">
    <location>
        <position position="78"/>
    </location>
</feature>
<comment type="caution">
    <text evidence="2">The sequence shown here is derived from an EMBL/GenBank/DDBJ whole genome shotgun (WGS) entry which is preliminary data.</text>
</comment>
<dbReference type="EMBL" id="CAJOBE010030082">
    <property type="protein sequence ID" value="CAF4287866.1"/>
    <property type="molecule type" value="Genomic_DNA"/>
</dbReference>
<evidence type="ECO:0000313" key="3">
    <source>
        <dbReference type="Proteomes" id="UP000663874"/>
    </source>
</evidence>
<dbReference type="Proteomes" id="UP000663874">
    <property type="component" value="Unassembled WGS sequence"/>
</dbReference>
<evidence type="ECO:0000256" key="1">
    <source>
        <dbReference type="SAM" id="Coils"/>
    </source>
</evidence>
<feature type="coiled-coil region" evidence="1">
    <location>
        <begin position="1"/>
        <end position="73"/>
    </location>
</feature>
<evidence type="ECO:0000313" key="2">
    <source>
        <dbReference type="EMBL" id="CAF4287866.1"/>
    </source>
</evidence>
<reference evidence="2" key="1">
    <citation type="submission" date="2021-02" db="EMBL/GenBank/DDBJ databases">
        <authorList>
            <person name="Nowell W R."/>
        </authorList>
    </citation>
    <scope>NUCLEOTIDE SEQUENCE</scope>
</reference>
<feature type="non-terminal residue" evidence="2">
    <location>
        <position position="1"/>
    </location>
</feature>
<sequence length="78" mass="9553">LEELQNENQLLSQARSHLEQQIEEYRYRINEMLQSEIDIRKFQHDIETITHERDMIRERLSNLLEDKVRLELDLNSTT</sequence>
<keyword evidence="1" id="KW-0175">Coiled coil</keyword>
<organism evidence="2 3">
    <name type="scientific">Rotaria sordida</name>
    <dbReference type="NCBI Taxonomy" id="392033"/>
    <lineage>
        <taxon>Eukaryota</taxon>
        <taxon>Metazoa</taxon>
        <taxon>Spiralia</taxon>
        <taxon>Gnathifera</taxon>
        <taxon>Rotifera</taxon>
        <taxon>Eurotatoria</taxon>
        <taxon>Bdelloidea</taxon>
        <taxon>Philodinida</taxon>
        <taxon>Philodinidae</taxon>
        <taxon>Rotaria</taxon>
    </lineage>
</organism>
<name>A0A820H9L6_9BILA</name>
<protein>
    <submittedName>
        <fullName evidence="2">Uncharacterized protein</fullName>
    </submittedName>
</protein>
<gene>
    <name evidence="2" type="ORF">FNK824_LOCUS40154</name>
</gene>
<accession>A0A820H9L6</accession>
<dbReference type="AlphaFoldDB" id="A0A820H9L6"/>